<feature type="compositionally biased region" description="Acidic residues" evidence="1">
    <location>
        <begin position="654"/>
        <end position="664"/>
    </location>
</feature>
<feature type="compositionally biased region" description="Basic and acidic residues" evidence="1">
    <location>
        <begin position="798"/>
        <end position="810"/>
    </location>
</feature>
<feature type="compositionally biased region" description="Polar residues" evidence="1">
    <location>
        <begin position="585"/>
        <end position="599"/>
    </location>
</feature>
<name>A0A8H5B4T1_9AGAR</name>
<keyword evidence="2" id="KW-1133">Transmembrane helix</keyword>
<evidence type="ECO:0000313" key="3">
    <source>
        <dbReference type="EMBL" id="KAF5316261.1"/>
    </source>
</evidence>
<evidence type="ECO:0000256" key="2">
    <source>
        <dbReference type="SAM" id="Phobius"/>
    </source>
</evidence>
<feature type="compositionally biased region" description="Acidic residues" evidence="1">
    <location>
        <begin position="787"/>
        <end position="797"/>
    </location>
</feature>
<keyword evidence="4" id="KW-1185">Reference proteome</keyword>
<feature type="transmembrane region" description="Helical" evidence="2">
    <location>
        <begin position="160"/>
        <end position="181"/>
    </location>
</feature>
<feature type="region of interest" description="Disordered" evidence="1">
    <location>
        <begin position="488"/>
        <end position="510"/>
    </location>
</feature>
<feature type="region of interest" description="Disordered" evidence="1">
    <location>
        <begin position="828"/>
        <end position="854"/>
    </location>
</feature>
<accession>A0A8H5B4T1</accession>
<feature type="region of interest" description="Disordered" evidence="1">
    <location>
        <begin position="285"/>
        <end position="310"/>
    </location>
</feature>
<feature type="region of interest" description="Disordered" evidence="1">
    <location>
        <begin position="392"/>
        <end position="413"/>
    </location>
</feature>
<keyword evidence="2" id="KW-0812">Transmembrane</keyword>
<feature type="compositionally biased region" description="Basic and acidic residues" evidence="1">
    <location>
        <begin position="671"/>
        <end position="680"/>
    </location>
</feature>
<feature type="region of interest" description="Disordered" evidence="1">
    <location>
        <begin position="647"/>
        <end position="695"/>
    </location>
</feature>
<proteinExistence type="predicted"/>
<gene>
    <name evidence="3" type="ORF">D9619_006232</name>
</gene>
<reference evidence="3 4" key="1">
    <citation type="journal article" date="2020" name="ISME J.">
        <title>Uncovering the hidden diversity of litter-decomposition mechanisms in mushroom-forming fungi.</title>
        <authorList>
            <person name="Floudas D."/>
            <person name="Bentzer J."/>
            <person name="Ahren D."/>
            <person name="Johansson T."/>
            <person name="Persson P."/>
            <person name="Tunlid A."/>
        </authorList>
    </citation>
    <scope>NUCLEOTIDE SEQUENCE [LARGE SCALE GENOMIC DNA]</scope>
    <source>
        <strain evidence="3 4">CBS 101986</strain>
    </source>
</reference>
<feature type="region of interest" description="Disordered" evidence="1">
    <location>
        <begin position="575"/>
        <end position="617"/>
    </location>
</feature>
<organism evidence="3 4">
    <name type="scientific">Psilocybe cf. subviscida</name>
    <dbReference type="NCBI Taxonomy" id="2480587"/>
    <lineage>
        <taxon>Eukaryota</taxon>
        <taxon>Fungi</taxon>
        <taxon>Dikarya</taxon>
        <taxon>Basidiomycota</taxon>
        <taxon>Agaricomycotina</taxon>
        <taxon>Agaricomycetes</taxon>
        <taxon>Agaricomycetidae</taxon>
        <taxon>Agaricales</taxon>
        <taxon>Agaricineae</taxon>
        <taxon>Strophariaceae</taxon>
        <taxon>Psilocybe</taxon>
    </lineage>
</organism>
<dbReference type="EMBL" id="JAACJJ010000042">
    <property type="protein sequence ID" value="KAF5316261.1"/>
    <property type="molecule type" value="Genomic_DNA"/>
</dbReference>
<sequence length="868" mass="94655">MAQAVFDEHPLEEYLRESGESPLLWPGTTPELQRELDPNFGVFDEVTDDVDLDWCPQMLLELLEILHSHLSPSHSTNHLNAFVERFKYNVISSSLLAPASPSSRPRHSPSIPGRLHVRACSMELDRPPSPPPLPAPTEPTESIYGPASYTALCAAISHSIGYPFLSFLFIMGTFYSLYLLYSTTETSKHDMSSSFNALDDLITANNLWDSVIQDAITFLDNEELSHLRSSSGLASPSRIRVALLSCLQTTQTQCDSVRHIFSALTSPSELAQLAEMYAPPSPAKSELNMHAYSPRSPLSPSPTTPLRNKRSTWNGSYAGLGYYGSPASPLMQRRAKHRLNLSDVFQDTASAPGTPLSFTDNLDGENEALASDHFGAVALDLQRSRRKGGLDAFRSRPQHFGSPGMRQSMSLSSKFASNSRLSHSSLKQALEGALGAKRYACAHLLALRFKEDEDEGYWEDVRSMMGLLSSTLTDGYSRLQEALTEMEQENLRDQIPTPSFGESPELDRNANEPKALVDLSNLDTVFGRRKRSSTNKASFAPMPSHISKFAAHIAAISTALDDAREHMNQCVSALKDESDPFSPGLSPSANEAKAPSSSENPRDVYDKGMESAEPPAVQAYERLRRELGLALRECERGREQLMTLVYSPPLSSDGEADGDGELDDLPGLGHDASDDSDKADNPNSPSDDEGDAGLHTRVLSAGAVGVGADEDADDATRHLLLAATAQHLPLPGIEEVFEADTGAKVAFTRERSKLSREERIRIARARREAAAAGRGLGVELGGTATGQEEDGDVDDNPDEARTRGGVRERWGPGGEVVEELKDVIWKVGERRRKMTPPSQPQPLSPGHDHDHLPPTAVAEAMLETLESA</sequence>
<dbReference type="Proteomes" id="UP000567179">
    <property type="component" value="Unassembled WGS sequence"/>
</dbReference>
<feature type="region of interest" description="Disordered" evidence="1">
    <location>
        <begin position="768"/>
        <end position="813"/>
    </location>
</feature>
<feature type="compositionally biased region" description="Gly residues" evidence="1">
    <location>
        <begin position="774"/>
        <end position="784"/>
    </location>
</feature>
<evidence type="ECO:0000256" key="1">
    <source>
        <dbReference type="SAM" id="MobiDB-lite"/>
    </source>
</evidence>
<dbReference type="OrthoDB" id="21151at2759"/>
<dbReference type="AlphaFoldDB" id="A0A8H5B4T1"/>
<evidence type="ECO:0000313" key="4">
    <source>
        <dbReference type="Proteomes" id="UP000567179"/>
    </source>
</evidence>
<protein>
    <submittedName>
        <fullName evidence="3">Uncharacterized protein</fullName>
    </submittedName>
</protein>
<feature type="compositionally biased region" description="Basic and acidic residues" evidence="1">
    <location>
        <begin position="600"/>
        <end position="610"/>
    </location>
</feature>
<comment type="caution">
    <text evidence="3">The sequence shown here is derived from an EMBL/GenBank/DDBJ whole genome shotgun (WGS) entry which is preliminary data.</text>
</comment>
<keyword evidence="2" id="KW-0472">Membrane</keyword>